<evidence type="ECO:0000313" key="3">
    <source>
        <dbReference type="EMBL" id="SPH20944.1"/>
    </source>
</evidence>
<dbReference type="EMBL" id="OMOR01000001">
    <property type="protein sequence ID" value="SPH20944.1"/>
    <property type="molecule type" value="Genomic_DNA"/>
</dbReference>
<reference evidence="3 4" key="1">
    <citation type="submission" date="2018-03" db="EMBL/GenBank/DDBJ databases">
        <authorList>
            <person name="Keele B.F."/>
        </authorList>
    </citation>
    <scope>NUCLEOTIDE SEQUENCE [LARGE SCALE GENOMIC DNA]</scope>
    <source>
        <strain evidence="3 4">CECT 8599</strain>
    </source>
</reference>
<name>A0A2R8BD35_9RHOB</name>
<evidence type="ECO:0000313" key="4">
    <source>
        <dbReference type="Proteomes" id="UP000244880"/>
    </source>
</evidence>
<gene>
    <name evidence="3" type="ORF">ASD8599_01685</name>
</gene>
<feature type="region of interest" description="Disordered" evidence="2">
    <location>
        <begin position="149"/>
        <end position="168"/>
    </location>
</feature>
<evidence type="ECO:0000256" key="1">
    <source>
        <dbReference type="SAM" id="Coils"/>
    </source>
</evidence>
<keyword evidence="4" id="KW-1185">Reference proteome</keyword>
<accession>A0A2R8BD35</accession>
<dbReference type="OrthoDB" id="7871100at2"/>
<keyword evidence="1" id="KW-0175">Coiled coil</keyword>
<dbReference type="AlphaFoldDB" id="A0A2R8BD35"/>
<dbReference type="RefSeq" id="WP_108828084.1">
    <property type="nucleotide sequence ID" value="NZ_OMOR01000001.1"/>
</dbReference>
<proteinExistence type="predicted"/>
<dbReference type="Proteomes" id="UP000244880">
    <property type="component" value="Unassembled WGS sequence"/>
</dbReference>
<sequence>MSDIEELQRRITAAMDRVAVGLDGLGTDTGADTAELEQALDDEKTVNAQLSERIRALTQRQDADLAAAKAQADTVTGRLTEMDAELQRLRSANNALRQSNEDLRQANEAGVGDAHLINKAMMAELEGLRATRAADVSEMNTIIDTLTPLIQTENQTPSEPQTPSEEDA</sequence>
<feature type="coiled-coil region" evidence="1">
    <location>
        <begin position="33"/>
        <end position="109"/>
    </location>
</feature>
<organism evidence="3 4">
    <name type="scientific">Ascidiaceihabitans donghaensis</name>
    <dbReference type="NCBI Taxonomy" id="1510460"/>
    <lineage>
        <taxon>Bacteria</taxon>
        <taxon>Pseudomonadati</taxon>
        <taxon>Pseudomonadota</taxon>
        <taxon>Alphaproteobacteria</taxon>
        <taxon>Rhodobacterales</taxon>
        <taxon>Paracoccaceae</taxon>
        <taxon>Ascidiaceihabitans</taxon>
    </lineage>
</organism>
<protein>
    <submittedName>
        <fullName evidence="3">Uncharacterized protein</fullName>
    </submittedName>
</protein>
<evidence type="ECO:0000256" key="2">
    <source>
        <dbReference type="SAM" id="MobiDB-lite"/>
    </source>
</evidence>